<dbReference type="EMBL" id="HG994363">
    <property type="protein sequence ID" value="CAF2045344.1"/>
    <property type="molecule type" value="Genomic_DNA"/>
</dbReference>
<dbReference type="EMBL" id="LK037524">
    <property type="protein sequence ID" value="CDY68546.1"/>
    <property type="molecule type" value="Genomic_DNA"/>
</dbReference>
<dbReference type="AlphaFoldDB" id="A0A078JSC2"/>
<organism evidence="3 4">
    <name type="scientific">Brassica napus</name>
    <name type="common">Rape</name>
    <dbReference type="NCBI Taxonomy" id="3708"/>
    <lineage>
        <taxon>Eukaryota</taxon>
        <taxon>Viridiplantae</taxon>
        <taxon>Streptophyta</taxon>
        <taxon>Embryophyta</taxon>
        <taxon>Tracheophyta</taxon>
        <taxon>Spermatophyta</taxon>
        <taxon>Magnoliopsida</taxon>
        <taxon>eudicotyledons</taxon>
        <taxon>Gunneridae</taxon>
        <taxon>Pentapetalae</taxon>
        <taxon>rosids</taxon>
        <taxon>malvids</taxon>
        <taxon>Brassicales</taxon>
        <taxon>Brassicaceae</taxon>
        <taxon>Brassiceae</taxon>
        <taxon>Brassica</taxon>
    </lineage>
</organism>
<dbReference type="Proteomes" id="UP000028999">
    <property type="component" value="Unassembled WGS sequence"/>
</dbReference>
<feature type="compositionally biased region" description="Polar residues" evidence="1">
    <location>
        <begin position="14"/>
        <end position="23"/>
    </location>
</feature>
<protein>
    <submittedName>
        <fullName evidence="2">(rape) hypothetical protein</fullName>
    </submittedName>
    <submittedName>
        <fullName evidence="3">BnaA09g54500D protein</fullName>
    </submittedName>
</protein>
<feature type="region of interest" description="Disordered" evidence="1">
    <location>
        <begin position="1"/>
        <end position="57"/>
    </location>
</feature>
<gene>
    <name evidence="3" type="primary">BnaA09g54500D</name>
    <name evidence="2" type="ORF">DARMORV10_A09P38960.1</name>
    <name evidence="3" type="ORF">GSBRNA2T00075417001</name>
</gene>
<feature type="compositionally biased region" description="Low complexity" evidence="1">
    <location>
        <begin position="48"/>
        <end position="57"/>
    </location>
</feature>
<dbReference type="PaxDb" id="3708-A0A078JSC2"/>
<reference evidence="3 4" key="1">
    <citation type="journal article" date="2014" name="Science">
        <title>Plant genetics. Early allopolyploid evolution in the post-Neolithic Brassica napus oilseed genome.</title>
        <authorList>
            <person name="Chalhoub B."/>
            <person name="Denoeud F."/>
            <person name="Liu S."/>
            <person name="Parkin I.A."/>
            <person name="Tang H."/>
            <person name="Wang X."/>
            <person name="Chiquet J."/>
            <person name="Belcram H."/>
            <person name="Tong C."/>
            <person name="Samans B."/>
            <person name="Correa M."/>
            <person name="Da Silva C."/>
            <person name="Just J."/>
            <person name="Falentin C."/>
            <person name="Koh C.S."/>
            <person name="Le Clainche I."/>
            <person name="Bernard M."/>
            <person name="Bento P."/>
            <person name="Noel B."/>
            <person name="Labadie K."/>
            <person name="Alberti A."/>
            <person name="Charles M."/>
            <person name="Arnaud D."/>
            <person name="Guo H."/>
            <person name="Daviaud C."/>
            <person name="Alamery S."/>
            <person name="Jabbari K."/>
            <person name="Zhao M."/>
            <person name="Edger P.P."/>
            <person name="Chelaifa H."/>
            <person name="Tack D."/>
            <person name="Lassalle G."/>
            <person name="Mestiri I."/>
            <person name="Schnel N."/>
            <person name="Le Paslier M.C."/>
            <person name="Fan G."/>
            <person name="Renault V."/>
            <person name="Bayer P.E."/>
            <person name="Golicz A.A."/>
            <person name="Manoli S."/>
            <person name="Lee T.H."/>
            <person name="Thi V.H."/>
            <person name="Chalabi S."/>
            <person name="Hu Q."/>
            <person name="Fan C."/>
            <person name="Tollenaere R."/>
            <person name="Lu Y."/>
            <person name="Battail C."/>
            <person name="Shen J."/>
            <person name="Sidebottom C.H."/>
            <person name="Wang X."/>
            <person name="Canaguier A."/>
            <person name="Chauveau A."/>
            <person name="Berard A."/>
            <person name="Deniot G."/>
            <person name="Guan M."/>
            <person name="Liu Z."/>
            <person name="Sun F."/>
            <person name="Lim Y.P."/>
            <person name="Lyons E."/>
            <person name="Town C.D."/>
            <person name="Bancroft I."/>
            <person name="Wang X."/>
            <person name="Meng J."/>
            <person name="Ma J."/>
            <person name="Pires J.C."/>
            <person name="King G.J."/>
            <person name="Brunel D."/>
            <person name="Delourme R."/>
            <person name="Renard M."/>
            <person name="Aury J.M."/>
            <person name="Adams K.L."/>
            <person name="Batley J."/>
            <person name="Snowdon R.J."/>
            <person name="Tost J."/>
            <person name="Edwards D."/>
            <person name="Zhou Y."/>
            <person name="Hua W."/>
            <person name="Sharpe A.G."/>
            <person name="Paterson A.H."/>
            <person name="Guan C."/>
            <person name="Wincker P."/>
        </authorList>
    </citation>
    <scope>NUCLEOTIDE SEQUENCE [LARGE SCALE GENOMIC DNA]</scope>
    <source>
        <strain evidence="4">cv. Darmor-bzh</strain>
    </source>
</reference>
<dbReference type="Gramene" id="CDY68546">
    <property type="protein sequence ID" value="CDY68546"/>
    <property type="gene ID" value="GSBRNA2T00075417001"/>
</dbReference>
<evidence type="ECO:0000256" key="1">
    <source>
        <dbReference type="SAM" id="MobiDB-lite"/>
    </source>
</evidence>
<proteinExistence type="predicted"/>
<reference evidence="2" key="3">
    <citation type="submission" date="2021-01" db="EMBL/GenBank/DDBJ databases">
        <authorList>
            <consortium name="Genoscope - CEA"/>
            <person name="William W."/>
        </authorList>
    </citation>
    <scope>NUCLEOTIDE SEQUENCE</scope>
</reference>
<reference evidence="3" key="2">
    <citation type="submission" date="2014-06" db="EMBL/GenBank/DDBJ databases">
        <authorList>
            <person name="Genoscope - CEA"/>
        </authorList>
    </citation>
    <scope>NUCLEOTIDE SEQUENCE</scope>
</reference>
<dbReference type="Proteomes" id="UP001295469">
    <property type="component" value="Chromosome A09"/>
</dbReference>
<evidence type="ECO:0000313" key="3">
    <source>
        <dbReference type="EMBL" id="CDY68546.1"/>
    </source>
</evidence>
<accession>A0A078JSC2</accession>
<sequence length="57" mass="5980">MQNRWALSGCASAVQPSSSTSGDSLLPPPFPSDPRPFLPSFPSPLPTPSLLSSSFSF</sequence>
<name>A0A078JSC2_BRANA</name>
<evidence type="ECO:0000313" key="2">
    <source>
        <dbReference type="EMBL" id="CAF2045344.1"/>
    </source>
</evidence>
<evidence type="ECO:0000313" key="4">
    <source>
        <dbReference type="Proteomes" id="UP000028999"/>
    </source>
</evidence>
<keyword evidence="4" id="KW-1185">Reference proteome</keyword>
<feature type="compositionally biased region" description="Pro residues" evidence="1">
    <location>
        <begin position="26"/>
        <end position="47"/>
    </location>
</feature>